<reference evidence="2" key="1">
    <citation type="submission" date="2023-07" db="EMBL/GenBank/DDBJ databases">
        <title>30 novel species of actinomycetes from the DSMZ collection.</title>
        <authorList>
            <person name="Nouioui I."/>
        </authorList>
    </citation>
    <scope>NUCLEOTIDE SEQUENCE [LARGE SCALE GENOMIC DNA]</scope>
    <source>
        <strain evidence="2">DSM 44915</strain>
    </source>
</reference>
<keyword evidence="2" id="KW-1185">Reference proteome</keyword>
<dbReference type="Pfam" id="PF12831">
    <property type="entry name" value="FAD_oxidored"/>
    <property type="match status" value="1"/>
</dbReference>
<accession>A0ABU2JMA4</accession>
<dbReference type="InterPro" id="IPR036188">
    <property type="entry name" value="FAD/NAD-bd_sf"/>
</dbReference>
<dbReference type="Gene3D" id="3.40.50.720">
    <property type="entry name" value="NAD(P)-binding Rossmann-like Domain"/>
    <property type="match status" value="1"/>
</dbReference>
<name>A0ABU2JMA4_9ACTN</name>
<dbReference type="PANTHER" id="PTHR42716">
    <property type="entry name" value="L-ASPARTATE OXIDASE"/>
    <property type="match status" value="1"/>
</dbReference>
<sequence>MTEIETQLLIVGGGLGGVSAALAAARRGVRVVLSEPTDWLGGVLTTQGVPPDEHVWIERFGSTATYRAFRAAIRSYYRQHYPLTEAARGTADLNPGAAKVSGLSHEPRVSLAVIEALLAPHRAAGRIRVLLEHEPVSVQTKDPDTLGSVTLRQQGTGDLTTVRATWFVDATETGDLLPLAGVEYVTGAESRNATGEPHAPELADPLNMQPVSVCFALDHLAGEDLTIDRPESYDYFLTSTATDWPDGRLSLTAPHPKTLAPSHHAFFPNPGEDHTLVRPDYADQRVGRMDRNLWTFRRVAAAANFLPGAYPSDITLVNWPQMDYWDGPVFEVPAEQAEWHTRRARALSLSLLYWLQTAAPRPDGGTGWPGLRLRGDLLGDTPDGLAKAPYIRESRRIVAEHTIVEQEISLAVRGERGAVRHRDSVGVGMYRIDLHPSTGGDSYIDIGCCPFELPLGALIPVRVTNLLAGAKNIGTTHITNGAYRMPLVEWNIGEVDGHLVGFCAAHDVTPSQVRADDGLLAEFQEELDSVGVERSWPRITGY</sequence>
<evidence type="ECO:0000313" key="2">
    <source>
        <dbReference type="Proteomes" id="UP001183410"/>
    </source>
</evidence>
<dbReference type="SUPFAM" id="SSF51905">
    <property type="entry name" value="FAD/NAD(P)-binding domain"/>
    <property type="match status" value="1"/>
</dbReference>
<dbReference type="PANTHER" id="PTHR42716:SF1">
    <property type="entry name" value="SLL0471 PROTEIN"/>
    <property type="match status" value="1"/>
</dbReference>
<dbReference type="Proteomes" id="UP001183410">
    <property type="component" value="Unassembled WGS sequence"/>
</dbReference>
<dbReference type="RefSeq" id="WP_311665998.1">
    <property type="nucleotide sequence ID" value="NZ_JAVREO010000003.1"/>
</dbReference>
<protein>
    <submittedName>
        <fullName evidence="1">FAD-dependent oxidoreductase</fullName>
    </submittedName>
</protein>
<dbReference type="EMBL" id="JAVREO010000003">
    <property type="protein sequence ID" value="MDT0266047.1"/>
    <property type="molecule type" value="Genomic_DNA"/>
</dbReference>
<comment type="caution">
    <text evidence="1">The sequence shown here is derived from an EMBL/GenBank/DDBJ whole genome shotgun (WGS) entry which is preliminary data.</text>
</comment>
<dbReference type="InterPro" id="IPR005288">
    <property type="entry name" value="NadB"/>
</dbReference>
<organism evidence="1 2">
    <name type="scientific">Streptomyces chisholmiae</name>
    <dbReference type="NCBI Taxonomy" id="3075540"/>
    <lineage>
        <taxon>Bacteria</taxon>
        <taxon>Bacillati</taxon>
        <taxon>Actinomycetota</taxon>
        <taxon>Actinomycetes</taxon>
        <taxon>Kitasatosporales</taxon>
        <taxon>Streptomycetaceae</taxon>
        <taxon>Streptomyces</taxon>
    </lineage>
</organism>
<gene>
    <name evidence="1" type="ORF">RM844_07035</name>
</gene>
<evidence type="ECO:0000313" key="1">
    <source>
        <dbReference type="EMBL" id="MDT0266047.1"/>
    </source>
</evidence>
<proteinExistence type="predicted"/>
<dbReference type="PRINTS" id="PR00411">
    <property type="entry name" value="PNDRDTASEI"/>
</dbReference>